<gene>
    <name evidence="3" type="ORF">MUN86_09355</name>
</gene>
<dbReference type="RefSeq" id="WP_245124529.1">
    <property type="nucleotide sequence ID" value="NZ_CP095061.1"/>
</dbReference>
<proteinExistence type="predicted"/>
<reference evidence="3" key="1">
    <citation type="submission" date="2022-04" db="EMBL/GenBank/DDBJ databases">
        <title>Hymenobacter sp. isolated from the air.</title>
        <authorList>
            <person name="Won M."/>
            <person name="Lee C.-M."/>
            <person name="Woen H.-Y."/>
            <person name="Kwon S.-W."/>
        </authorList>
    </citation>
    <scope>NUCLEOTIDE SEQUENCE</scope>
    <source>
        <strain evidence="3">5420S-77</strain>
    </source>
</reference>
<keyword evidence="4" id="KW-1185">Reference proteome</keyword>
<evidence type="ECO:0000313" key="3">
    <source>
        <dbReference type="EMBL" id="UOQ68031.1"/>
    </source>
</evidence>
<organism evidence="3 4">
    <name type="scientific">Hymenobacter volaticus</name>
    <dbReference type="NCBI Taxonomy" id="2932254"/>
    <lineage>
        <taxon>Bacteria</taxon>
        <taxon>Pseudomonadati</taxon>
        <taxon>Bacteroidota</taxon>
        <taxon>Cytophagia</taxon>
        <taxon>Cytophagales</taxon>
        <taxon>Hymenobacteraceae</taxon>
        <taxon>Hymenobacter</taxon>
    </lineage>
</organism>
<dbReference type="EMBL" id="CP095061">
    <property type="protein sequence ID" value="UOQ68031.1"/>
    <property type="molecule type" value="Genomic_DNA"/>
</dbReference>
<dbReference type="Gene3D" id="3.30.530.80">
    <property type="match status" value="1"/>
</dbReference>
<sequence length="221" mass="24052">MKTILLSLCVLSSVVAQAQTQARKAPNTVDSAGHKVKYEGEVQVPGITRVELQNRAKNWFAAHFIDASNPLMLTDTENGSLVGKGSTRVKWAGGEKNRSHRVWFIFTLEANDGRYHYQLKDLQNQTDTTTTLAATLMAAVDSPRAQLPQPSLPVAAPTRKAVITVNKTAFSSKAVASRKKQPVPVAPVDPLQQYKGAVQEQMAEIVKSLNTALATSTAQDW</sequence>
<feature type="signal peptide" evidence="1">
    <location>
        <begin position="1"/>
        <end position="18"/>
    </location>
</feature>
<keyword evidence="1" id="KW-0732">Signal</keyword>
<feature type="domain" description="DUF4468" evidence="2">
    <location>
        <begin position="38"/>
        <end position="123"/>
    </location>
</feature>
<dbReference type="Proteomes" id="UP000830401">
    <property type="component" value="Chromosome"/>
</dbReference>
<dbReference type="InterPro" id="IPR027823">
    <property type="entry name" value="DUF4468"/>
</dbReference>
<accession>A0ABY4GAV4</accession>
<protein>
    <submittedName>
        <fullName evidence="3">DUF4468 domain-containing protein</fullName>
    </submittedName>
</protein>
<evidence type="ECO:0000259" key="2">
    <source>
        <dbReference type="Pfam" id="PF14730"/>
    </source>
</evidence>
<dbReference type="Pfam" id="PF14730">
    <property type="entry name" value="DUF4468"/>
    <property type="match status" value="1"/>
</dbReference>
<feature type="chain" id="PRO_5045661011" evidence="1">
    <location>
        <begin position="19"/>
        <end position="221"/>
    </location>
</feature>
<evidence type="ECO:0000256" key="1">
    <source>
        <dbReference type="SAM" id="SignalP"/>
    </source>
</evidence>
<name>A0ABY4GAV4_9BACT</name>
<evidence type="ECO:0000313" key="4">
    <source>
        <dbReference type="Proteomes" id="UP000830401"/>
    </source>
</evidence>